<name>A0AAW1VIY0_9CUCU</name>
<feature type="transmembrane region" description="Helical" evidence="1">
    <location>
        <begin position="43"/>
        <end position="63"/>
    </location>
</feature>
<comment type="caution">
    <text evidence="2">The sequence shown here is derived from an EMBL/GenBank/DDBJ whole genome shotgun (WGS) entry which is preliminary data.</text>
</comment>
<dbReference type="EMBL" id="JARQZJ010000136">
    <property type="protein sequence ID" value="KAK9892595.1"/>
    <property type="molecule type" value="Genomic_DNA"/>
</dbReference>
<protein>
    <submittedName>
        <fullName evidence="2">Uncharacterized protein</fullName>
    </submittedName>
</protein>
<keyword evidence="3" id="KW-1185">Reference proteome</keyword>
<evidence type="ECO:0000313" key="3">
    <source>
        <dbReference type="Proteomes" id="UP001431783"/>
    </source>
</evidence>
<keyword evidence="1" id="KW-1133">Transmembrane helix</keyword>
<gene>
    <name evidence="2" type="ORF">WA026_020977</name>
</gene>
<accession>A0AAW1VIY0</accession>
<keyword evidence="1" id="KW-0472">Membrane</keyword>
<dbReference type="Proteomes" id="UP001431783">
    <property type="component" value="Unassembled WGS sequence"/>
</dbReference>
<evidence type="ECO:0000256" key="1">
    <source>
        <dbReference type="SAM" id="Phobius"/>
    </source>
</evidence>
<reference evidence="2 3" key="1">
    <citation type="submission" date="2023-03" db="EMBL/GenBank/DDBJ databases">
        <title>Genome insight into feeding habits of ladybird beetles.</title>
        <authorList>
            <person name="Li H.-S."/>
            <person name="Huang Y.-H."/>
            <person name="Pang H."/>
        </authorList>
    </citation>
    <scope>NUCLEOTIDE SEQUENCE [LARGE SCALE GENOMIC DNA]</scope>
    <source>
        <strain evidence="2">SYSU_2023b</strain>
        <tissue evidence="2">Whole body</tissue>
    </source>
</reference>
<evidence type="ECO:0000313" key="2">
    <source>
        <dbReference type="EMBL" id="KAK9892595.1"/>
    </source>
</evidence>
<organism evidence="2 3">
    <name type="scientific">Henosepilachna vigintioctopunctata</name>
    <dbReference type="NCBI Taxonomy" id="420089"/>
    <lineage>
        <taxon>Eukaryota</taxon>
        <taxon>Metazoa</taxon>
        <taxon>Ecdysozoa</taxon>
        <taxon>Arthropoda</taxon>
        <taxon>Hexapoda</taxon>
        <taxon>Insecta</taxon>
        <taxon>Pterygota</taxon>
        <taxon>Neoptera</taxon>
        <taxon>Endopterygota</taxon>
        <taxon>Coleoptera</taxon>
        <taxon>Polyphaga</taxon>
        <taxon>Cucujiformia</taxon>
        <taxon>Coccinelloidea</taxon>
        <taxon>Coccinellidae</taxon>
        <taxon>Epilachninae</taxon>
        <taxon>Epilachnini</taxon>
        <taxon>Henosepilachna</taxon>
    </lineage>
</organism>
<keyword evidence="1" id="KW-0812">Transmembrane</keyword>
<dbReference type="AlphaFoldDB" id="A0AAW1VIY0"/>
<sequence length="101" mass="11806">MCSECSQAGQVQQLYEFRKLTSDLQNFEIPERPENRRTTDKKWLIAFIVVVVVLIPFLIYTLLHTELKQLSGSDNCGNFCGYKNKKYDEWACTGKDYTEQK</sequence>
<proteinExistence type="predicted"/>